<organism evidence="3 4">
    <name type="scientific">Atlantibacter subterraneus</name>
    <dbReference type="NCBI Taxonomy" id="255519"/>
    <lineage>
        <taxon>Bacteria</taxon>
        <taxon>Pseudomonadati</taxon>
        <taxon>Pseudomonadota</taxon>
        <taxon>Gammaproteobacteria</taxon>
        <taxon>Enterobacterales</taxon>
        <taxon>Enterobacteriaceae</taxon>
        <taxon>Atlantibacter</taxon>
    </lineage>
</organism>
<dbReference type="InterPro" id="IPR005039">
    <property type="entry name" value="Ant_C"/>
</dbReference>
<dbReference type="Proteomes" id="UP001187066">
    <property type="component" value="Unassembled WGS sequence"/>
</dbReference>
<evidence type="ECO:0000313" key="5">
    <source>
        <dbReference type="Proteomes" id="UP001187066"/>
    </source>
</evidence>
<dbReference type="GO" id="GO:0003677">
    <property type="term" value="F:DNA binding"/>
    <property type="evidence" value="ECO:0007669"/>
    <property type="project" value="InterPro"/>
</dbReference>
<evidence type="ECO:0000313" key="4">
    <source>
        <dbReference type="Proteomes" id="UP000275331"/>
    </source>
</evidence>
<accession>A0A427UP88</accession>
<keyword evidence="5" id="KW-1185">Reference proteome</keyword>
<sequence length="235" mass="26895">MMNPSLNRHSLDQSVTMSSREIATLTGITHGEVKRIIKSLETAQRLSQPLVINQFEREGESYQEYLLNKRDSLLAVARVSPGFTANVLDWWQEREQRAEIPDFTNPAAAARAWAEQYEQRQMAEQQLAITLPKAELFDHLIQVEDSLGFRQVCKMLKVKEPEFRQFLLERNIMYRTNGTLTPPPHHMQAGYFTLRSGVGENQHTFSQARFTARGVKWIANLWAGHLSSQPKSVAA</sequence>
<dbReference type="OrthoDB" id="79831at2"/>
<evidence type="ECO:0000259" key="1">
    <source>
        <dbReference type="Pfam" id="PF03374"/>
    </source>
</evidence>
<comment type="caution">
    <text evidence="3">The sequence shown here is derived from an EMBL/GenBank/DDBJ whole genome shotgun (WGS) entry which is preliminary data.</text>
</comment>
<gene>
    <name evidence="3" type="ORF">EGT71_21130</name>
    <name evidence="2" type="ORF">R4P48_12515</name>
</gene>
<evidence type="ECO:0000313" key="3">
    <source>
        <dbReference type="EMBL" id="RSE22346.1"/>
    </source>
</evidence>
<dbReference type="RefSeq" id="WP_125295308.1">
    <property type="nucleotide sequence ID" value="NZ_DAMAJB010000028.1"/>
</dbReference>
<dbReference type="AlphaFoldDB" id="A0A427UP88"/>
<dbReference type="EMBL" id="JAWLOF010000007">
    <property type="protein sequence ID" value="MDV7023496.1"/>
    <property type="molecule type" value="Genomic_DNA"/>
</dbReference>
<reference evidence="3 4" key="1">
    <citation type="submission" date="2018-10" db="EMBL/GenBank/DDBJ databases">
        <title>Transmission dynamics of multidrug resistant bacteria on intensive care unit surfaces.</title>
        <authorList>
            <person name="D'Souza A.W."/>
            <person name="Potter R.F."/>
            <person name="Wallace M."/>
            <person name="Shupe A."/>
            <person name="Patel S."/>
            <person name="Sun S."/>
            <person name="Gul D."/>
            <person name="Kwon J.H."/>
            <person name="Andleeb S."/>
            <person name="Burnham C.-A.D."/>
            <person name="Dantas G."/>
        </authorList>
    </citation>
    <scope>NUCLEOTIDE SEQUENCE [LARGE SCALE GENOMIC DNA]</scope>
    <source>
        <strain evidence="3 4">AS_373</strain>
    </source>
</reference>
<feature type="domain" description="Antirepressor protein C-terminal" evidence="1">
    <location>
        <begin position="124"/>
        <end position="223"/>
    </location>
</feature>
<protein>
    <submittedName>
        <fullName evidence="2">Phage antirepressor KilAC domain-containing protein</fullName>
    </submittedName>
</protein>
<evidence type="ECO:0000313" key="2">
    <source>
        <dbReference type="EMBL" id="MDV7023496.1"/>
    </source>
</evidence>
<dbReference type="Proteomes" id="UP000275331">
    <property type="component" value="Unassembled WGS sequence"/>
</dbReference>
<dbReference type="EMBL" id="RHXB01000018">
    <property type="protein sequence ID" value="RSE22346.1"/>
    <property type="molecule type" value="Genomic_DNA"/>
</dbReference>
<name>A0A427UP88_9ENTR</name>
<reference evidence="2 5" key="2">
    <citation type="submission" date="2023-10" db="EMBL/GenBank/DDBJ databases">
        <authorList>
            <person name="Dale J."/>
        </authorList>
    </citation>
    <scope>NUCLEOTIDE SEQUENCE [LARGE SCALE GENOMIC DNA]</scope>
    <source>
        <strain evidence="2 5">2023EL-00970</strain>
    </source>
</reference>
<dbReference type="Pfam" id="PF03374">
    <property type="entry name" value="ANT"/>
    <property type="match status" value="1"/>
</dbReference>
<proteinExistence type="predicted"/>